<accession>A0A7W4IPY5</accession>
<evidence type="ECO:0000313" key="1">
    <source>
        <dbReference type="EMBL" id="MBB2166838.1"/>
    </source>
</evidence>
<name>A0A7W4IPY5_9PROT</name>
<dbReference type="Proteomes" id="UP000559860">
    <property type="component" value="Unassembled WGS sequence"/>
</dbReference>
<dbReference type="Pfam" id="PF04463">
    <property type="entry name" value="2-thiour_desulf"/>
    <property type="match status" value="1"/>
</dbReference>
<sequence>MVELAMANAKILISACLLGHPVRYDGGARSARHPALDRWQAEGRLVPVCPELSAGFPVPRPPAEIAGGQSGQAVLAGAARVITTDGADVSDLFIAGAEIALNLAREHTCRFAILTDGSPSCGSRFIYDGSFGGGRHDGVGVTTALLRAHGVRVFAESGIGELQALLDMGG</sequence>
<keyword evidence="2" id="KW-1185">Reference proteome</keyword>
<dbReference type="EMBL" id="JABEQD010000001">
    <property type="protein sequence ID" value="MBB2166838.1"/>
    <property type="molecule type" value="Genomic_DNA"/>
</dbReference>
<dbReference type="PANTHER" id="PTHR30087">
    <property type="entry name" value="INNER MEMBRANE PROTEIN"/>
    <property type="match status" value="1"/>
</dbReference>
<comment type="caution">
    <text evidence="1">The sequence shown here is derived from an EMBL/GenBank/DDBJ whole genome shotgun (WGS) entry which is preliminary data.</text>
</comment>
<gene>
    <name evidence="1" type="ORF">HLH36_00435</name>
</gene>
<evidence type="ECO:0000313" key="2">
    <source>
        <dbReference type="Proteomes" id="UP000559860"/>
    </source>
</evidence>
<dbReference type="PANTHER" id="PTHR30087:SF1">
    <property type="entry name" value="HYPOTHETICAL CYTOSOLIC PROTEIN"/>
    <property type="match status" value="1"/>
</dbReference>
<reference evidence="1 2" key="1">
    <citation type="submission" date="2020-04" db="EMBL/GenBank/DDBJ databases">
        <title>Description of novel Gluconacetobacter.</title>
        <authorList>
            <person name="Sombolestani A."/>
        </authorList>
    </citation>
    <scope>NUCLEOTIDE SEQUENCE [LARGE SCALE GENOMIC DNA]</scope>
    <source>
        <strain evidence="1 2">LMG 27801</strain>
    </source>
</reference>
<dbReference type="AlphaFoldDB" id="A0A7W4IPY5"/>
<protein>
    <submittedName>
        <fullName evidence="1">DUF523 domain-containing protein</fullName>
    </submittedName>
</protein>
<organism evidence="1 2">
    <name type="scientific">Gluconacetobacter aggeris</name>
    <dbReference type="NCBI Taxonomy" id="1286186"/>
    <lineage>
        <taxon>Bacteria</taxon>
        <taxon>Pseudomonadati</taxon>
        <taxon>Pseudomonadota</taxon>
        <taxon>Alphaproteobacteria</taxon>
        <taxon>Acetobacterales</taxon>
        <taxon>Acetobacteraceae</taxon>
        <taxon>Gluconacetobacter</taxon>
    </lineage>
</organism>
<dbReference type="InterPro" id="IPR007553">
    <property type="entry name" value="2-thiour_desulf"/>
</dbReference>
<proteinExistence type="predicted"/>